<name>A0A383CMK7_9ZZZZ</name>
<dbReference type="AlphaFoldDB" id="A0A383CMK7"/>
<gene>
    <name evidence="1" type="ORF">METZ01_LOCUS486114</name>
</gene>
<dbReference type="EMBL" id="UINC01209996">
    <property type="protein sequence ID" value="SVE33260.1"/>
    <property type="molecule type" value="Genomic_DNA"/>
</dbReference>
<protein>
    <submittedName>
        <fullName evidence="1">Uncharacterized protein</fullName>
    </submittedName>
</protein>
<sequence>MKKEIKKTQTLGLPVVLFFILLLSLFSETVRTLPVGALSEKTNFSDITNLSSKIFDDQLINNLAIVKKAPKNELLNKEVFSQKTQTFIKPKDIIENKTQDKIINEDEVKIVKLIESDKSDSEIQIKNQDASIEDIVNVEELKETIKIAADTSASTIIIDGEETLIPGSSEKNITYMQILQKPNDLNLNLKYAQQQGKIGNYKQTISTLERLNML</sequence>
<evidence type="ECO:0000313" key="1">
    <source>
        <dbReference type="EMBL" id="SVE33260.1"/>
    </source>
</evidence>
<accession>A0A383CMK7</accession>
<proteinExistence type="predicted"/>
<reference evidence="1" key="1">
    <citation type="submission" date="2018-05" db="EMBL/GenBank/DDBJ databases">
        <authorList>
            <person name="Lanie J.A."/>
            <person name="Ng W.-L."/>
            <person name="Kazmierczak K.M."/>
            <person name="Andrzejewski T.M."/>
            <person name="Davidsen T.M."/>
            <person name="Wayne K.J."/>
            <person name="Tettelin H."/>
            <person name="Glass J.I."/>
            <person name="Rusch D."/>
            <person name="Podicherti R."/>
            <person name="Tsui H.-C.T."/>
            <person name="Winkler M.E."/>
        </authorList>
    </citation>
    <scope>NUCLEOTIDE SEQUENCE</scope>
</reference>
<organism evidence="1">
    <name type="scientific">marine metagenome</name>
    <dbReference type="NCBI Taxonomy" id="408172"/>
    <lineage>
        <taxon>unclassified sequences</taxon>
        <taxon>metagenomes</taxon>
        <taxon>ecological metagenomes</taxon>
    </lineage>
</organism>
<feature type="non-terminal residue" evidence="1">
    <location>
        <position position="214"/>
    </location>
</feature>